<dbReference type="Proteomes" id="UP000467236">
    <property type="component" value="Chromosome"/>
</dbReference>
<dbReference type="EC" id="3.6.4.13" evidence="3"/>
<dbReference type="GO" id="GO:0003724">
    <property type="term" value="F:RNA helicase activity"/>
    <property type="evidence" value="ECO:0007669"/>
    <property type="project" value="UniProtKB-EC"/>
</dbReference>
<dbReference type="InterPro" id="IPR013444">
    <property type="entry name" value="Helicase_Cas3_CRISPR-ass_Anaes"/>
</dbReference>
<dbReference type="InterPro" id="IPR027417">
    <property type="entry name" value="P-loop_NTPase"/>
</dbReference>
<keyword evidence="7" id="KW-0347">Helicase</keyword>
<dbReference type="KEGG" id="mshj:MSHI_19040"/>
<dbReference type="InterPro" id="IPR038257">
    <property type="entry name" value="CRISPR-assoc_Cas3_HD_sf"/>
</dbReference>
<gene>
    <name evidence="11" type="ORF">MSHI_19040</name>
</gene>
<evidence type="ECO:0000313" key="12">
    <source>
        <dbReference type="Proteomes" id="UP000467236"/>
    </source>
</evidence>
<dbReference type="GO" id="GO:0016787">
    <property type="term" value="F:hydrolase activity"/>
    <property type="evidence" value="ECO:0007669"/>
    <property type="project" value="UniProtKB-KW"/>
</dbReference>
<evidence type="ECO:0000256" key="5">
    <source>
        <dbReference type="ARBA" id="ARBA00022741"/>
    </source>
</evidence>
<comment type="similarity">
    <text evidence="1">In the N-terminal section; belongs to the CRISPR-associated nuclease Cas3-HD family.</text>
</comment>
<keyword evidence="8" id="KW-0067">ATP-binding</keyword>
<evidence type="ECO:0000256" key="2">
    <source>
        <dbReference type="ARBA" id="ARBA00009046"/>
    </source>
</evidence>
<dbReference type="SUPFAM" id="SSF52540">
    <property type="entry name" value="P-loop containing nucleoside triphosphate hydrolases"/>
    <property type="match status" value="1"/>
</dbReference>
<dbReference type="GO" id="GO:0005524">
    <property type="term" value="F:ATP binding"/>
    <property type="evidence" value="ECO:0007669"/>
    <property type="project" value="UniProtKB-KW"/>
</dbReference>
<dbReference type="SMART" id="SM00490">
    <property type="entry name" value="HELICc"/>
    <property type="match status" value="1"/>
</dbReference>
<evidence type="ECO:0000256" key="8">
    <source>
        <dbReference type="ARBA" id="ARBA00022840"/>
    </source>
</evidence>
<dbReference type="InterPro" id="IPR006483">
    <property type="entry name" value="CRISPR-assoc_Cas3_HD"/>
</dbReference>
<reference evidence="11 12" key="1">
    <citation type="journal article" date="2019" name="Emerg. Microbes Infect.">
        <title>Comprehensive subspecies identification of 175 nontuberculous mycobacteria species based on 7547 genomic profiles.</title>
        <authorList>
            <person name="Matsumoto Y."/>
            <person name="Kinjo T."/>
            <person name="Motooka D."/>
            <person name="Nabeya D."/>
            <person name="Jung N."/>
            <person name="Uechi K."/>
            <person name="Horii T."/>
            <person name="Iida T."/>
            <person name="Fujita J."/>
            <person name="Nakamura S."/>
        </authorList>
    </citation>
    <scope>NUCLEOTIDE SEQUENCE [LARGE SCALE GENOMIC DNA]</scope>
    <source>
        <strain evidence="11 12">JCM 14233</strain>
    </source>
</reference>
<dbReference type="NCBIfam" id="TIGR02621">
    <property type="entry name" value="cas3_GSU0051"/>
    <property type="match status" value="1"/>
</dbReference>
<dbReference type="GO" id="GO:0046872">
    <property type="term" value="F:metal ion binding"/>
    <property type="evidence" value="ECO:0007669"/>
    <property type="project" value="UniProtKB-KW"/>
</dbReference>
<dbReference type="PROSITE" id="PS51643">
    <property type="entry name" value="HD_CAS3"/>
    <property type="match status" value="1"/>
</dbReference>
<keyword evidence="9" id="KW-0051">Antiviral defense</keyword>
<evidence type="ECO:0000256" key="4">
    <source>
        <dbReference type="ARBA" id="ARBA00022723"/>
    </source>
</evidence>
<proteinExistence type="inferred from homology"/>
<comment type="similarity">
    <text evidence="2">In the central section; belongs to the CRISPR-associated helicase Cas3 family.</text>
</comment>
<protein>
    <recommendedName>
        <fullName evidence="3">RNA helicase</fullName>
        <ecNumber evidence="3">3.6.4.13</ecNumber>
    </recommendedName>
</protein>
<dbReference type="Gene3D" id="3.40.50.300">
    <property type="entry name" value="P-loop containing nucleotide triphosphate hydrolases"/>
    <property type="match status" value="2"/>
</dbReference>
<dbReference type="PANTHER" id="PTHR47963">
    <property type="entry name" value="DEAD-BOX ATP-DEPENDENT RNA HELICASE 47, MITOCHONDRIAL"/>
    <property type="match status" value="1"/>
</dbReference>
<organism evidence="11 12">
    <name type="scientific">Mycobacterium shinjukuense</name>
    <dbReference type="NCBI Taxonomy" id="398694"/>
    <lineage>
        <taxon>Bacteria</taxon>
        <taxon>Bacillati</taxon>
        <taxon>Actinomycetota</taxon>
        <taxon>Actinomycetes</taxon>
        <taxon>Mycobacteriales</taxon>
        <taxon>Mycobacteriaceae</taxon>
        <taxon>Mycobacterium</taxon>
    </lineage>
</organism>
<dbReference type="Gene3D" id="1.10.3210.30">
    <property type="match status" value="1"/>
</dbReference>
<keyword evidence="12" id="KW-1185">Reference proteome</keyword>
<keyword evidence="5" id="KW-0547">Nucleotide-binding</keyword>
<evidence type="ECO:0000256" key="6">
    <source>
        <dbReference type="ARBA" id="ARBA00022801"/>
    </source>
</evidence>
<dbReference type="Pfam" id="PF22590">
    <property type="entry name" value="Cas3-like_C_2"/>
    <property type="match status" value="1"/>
</dbReference>
<evidence type="ECO:0000256" key="1">
    <source>
        <dbReference type="ARBA" id="ARBA00006847"/>
    </source>
</evidence>
<dbReference type="GO" id="GO:0003723">
    <property type="term" value="F:RNA binding"/>
    <property type="evidence" value="ECO:0007669"/>
    <property type="project" value="TreeGrafter"/>
</dbReference>
<dbReference type="RefSeq" id="WP_142272182.1">
    <property type="nucleotide sequence ID" value="NZ_AP022575.1"/>
</dbReference>
<dbReference type="OrthoDB" id="9810236at2"/>
<feature type="domain" description="HD Cas3-type" evidence="10">
    <location>
        <begin position="747"/>
        <end position="934"/>
    </location>
</feature>
<evidence type="ECO:0000259" key="10">
    <source>
        <dbReference type="PROSITE" id="PS51643"/>
    </source>
</evidence>
<dbReference type="InterPro" id="IPR001650">
    <property type="entry name" value="Helicase_C-like"/>
</dbReference>
<accession>A0A7I7MP35</accession>
<dbReference type="AlphaFoldDB" id="A0A7I7MP35"/>
<dbReference type="InterPro" id="IPR050547">
    <property type="entry name" value="DEAD_box_RNA_helicases"/>
</dbReference>
<evidence type="ECO:0000256" key="9">
    <source>
        <dbReference type="ARBA" id="ARBA00023118"/>
    </source>
</evidence>
<dbReference type="GO" id="GO:0051607">
    <property type="term" value="P:defense response to virus"/>
    <property type="evidence" value="ECO:0007669"/>
    <property type="project" value="UniProtKB-KW"/>
</dbReference>
<evidence type="ECO:0000313" key="11">
    <source>
        <dbReference type="EMBL" id="BBX73998.1"/>
    </source>
</evidence>
<dbReference type="InterPro" id="IPR054712">
    <property type="entry name" value="Cas3-like_dom"/>
</dbReference>
<keyword evidence="6" id="KW-0378">Hydrolase</keyword>
<keyword evidence="4" id="KW-0479">Metal-binding</keyword>
<dbReference type="EMBL" id="AP022575">
    <property type="protein sequence ID" value="BBX73998.1"/>
    <property type="molecule type" value="Genomic_DNA"/>
</dbReference>
<evidence type="ECO:0000256" key="7">
    <source>
        <dbReference type="ARBA" id="ARBA00022806"/>
    </source>
</evidence>
<sequence>MVLRTEDFDAFFAAFNDGHRPFAWQRRLFDELATTGCWPGRIIAPTGAGKSSVVDIHIFAVALSAMREIARVPRRLALVVNRRALVDNQAQRAQRIQESLNNAPPGSLLGKIATALRSLRIGDPTDSDHPVFDVVDLRGGVPPRRGWVADPSACQIICATPDMWGSRVLFRGYGTSRLARPREAGLLVYDAAIVLDEAHLNHQLLLTARRVAQFARSHSTAIGVPGLQVVETTATPTDSSFVDEERVEIRVESADIAGNDDELTRRLTTPKPVQRISAATWPPSRGGASRTQYIDVLVGETIRLHQEFGPTVGCVVNTVTLATDIATRLRSSGLLVELLVGRMRPYDRAVLESRRPNLLTVLGNPDVDVLVATQTLEVGVDIDFSALVTELAPASALAQRAGRVNRVGKVDRTEVVVIGPAPESPLLSANLDCKDRRALTVPPYVRTGDVDASEHVRRTWEWLGEREADPRGMSPWALTESQPPVQHPQRTLLQRLEPYDAWFLSRTGADLFDEPDLELWLRDSLEPDEVTSGVVARALLPVDDSAAIGLLSVTPPIQREIYPATLGTTRTLISSILSGNTDMAPRRAFLFRDNEIRPIGDTSDLKPGDIAIVDCRHKICTAGVVTPTPSEEGSDVFEDVVRQEGAKRVARFVAGMSDQVDRLLDDFADLIASSGGEFDDVEVAQLLYSYRDDDARLAMFTEDLRSNATNMSIDFGGLEDPESRWLVISVVQQPADVGESTQQVWTPSPSPVLLDAHNAAVAERARALALGVGLSAPLQDALSDAGRFHDVGKRDRRFQRFRLGNSEPDRYLLAKSHTGSIRQVARAQNAGGLPTQWRHEQLSAAIASTELDASDCRDLVLRLVGTSHGYGRPDFPHVSDGLLSCDEEGRVIQHAVKLFDIGDWDVVIESTHQCWGVWGCAYMEAILRAADGQVSAEGR</sequence>
<dbReference type="PANTHER" id="PTHR47963:SF8">
    <property type="entry name" value="ATP-DEPENDENT RNA HELICASE DEAD"/>
    <property type="match status" value="1"/>
</dbReference>
<evidence type="ECO:0000256" key="3">
    <source>
        <dbReference type="ARBA" id="ARBA00012552"/>
    </source>
</evidence>
<name>A0A7I7MP35_9MYCO</name>